<keyword evidence="3" id="KW-1185">Reference proteome</keyword>
<dbReference type="EMBL" id="JAEFCI010001335">
    <property type="protein sequence ID" value="KAG5462974.1"/>
    <property type="molecule type" value="Genomic_DNA"/>
</dbReference>
<gene>
    <name evidence="2" type="ORF">BJ554DRAFT_2568</name>
</gene>
<organism evidence="2 3">
    <name type="scientific">Olpidium bornovanus</name>
    <dbReference type="NCBI Taxonomy" id="278681"/>
    <lineage>
        <taxon>Eukaryota</taxon>
        <taxon>Fungi</taxon>
        <taxon>Fungi incertae sedis</taxon>
        <taxon>Olpidiomycota</taxon>
        <taxon>Olpidiomycotina</taxon>
        <taxon>Olpidiomycetes</taxon>
        <taxon>Olpidiales</taxon>
        <taxon>Olpidiaceae</taxon>
        <taxon>Olpidium</taxon>
    </lineage>
</organism>
<reference evidence="2 3" key="1">
    <citation type="journal article" name="Sci. Rep.">
        <title>Genome-scale phylogenetic analyses confirm Olpidium as the closest living zoosporic fungus to the non-flagellated, terrestrial fungi.</title>
        <authorList>
            <person name="Chang Y."/>
            <person name="Rochon D."/>
            <person name="Sekimoto S."/>
            <person name="Wang Y."/>
            <person name="Chovatia M."/>
            <person name="Sandor L."/>
            <person name="Salamov A."/>
            <person name="Grigoriev I.V."/>
            <person name="Stajich J.E."/>
            <person name="Spatafora J.W."/>
        </authorList>
    </citation>
    <scope>NUCLEOTIDE SEQUENCE [LARGE SCALE GENOMIC DNA]</scope>
    <source>
        <strain evidence="2">S191</strain>
    </source>
</reference>
<evidence type="ECO:0000313" key="3">
    <source>
        <dbReference type="Proteomes" id="UP000673691"/>
    </source>
</evidence>
<comment type="caution">
    <text evidence="2">The sequence shown here is derived from an EMBL/GenBank/DDBJ whole genome shotgun (WGS) entry which is preliminary data.</text>
</comment>
<evidence type="ECO:0000313" key="2">
    <source>
        <dbReference type="EMBL" id="KAG5462974.1"/>
    </source>
</evidence>
<dbReference type="Proteomes" id="UP000673691">
    <property type="component" value="Unassembled WGS sequence"/>
</dbReference>
<keyword evidence="1" id="KW-0812">Transmembrane</keyword>
<keyword evidence="1" id="KW-1133">Transmembrane helix</keyword>
<name>A0A8H8A0L4_9FUNG</name>
<keyword evidence="1" id="KW-0472">Membrane</keyword>
<proteinExistence type="predicted"/>
<feature type="transmembrane region" description="Helical" evidence="1">
    <location>
        <begin position="29"/>
        <end position="50"/>
    </location>
</feature>
<sequence length="77" mass="7862">MSEDNRGRHAEVDARSLFSRLTAPTGSSATVAAAAISSALLLATGGAGALTRRRNVPSFPATSRSRCTAAGLCTSPW</sequence>
<accession>A0A8H8A0L4</accession>
<evidence type="ECO:0000256" key="1">
    <source>
        <dbReference type="SAM" id="Phobius"/>
    </source>
</evidence>
<protein>
    <submittedName>
        <fullName evidence="2">Uncharacterized protein</fullName>
    </submittedName>
</protein>
<dbReference type="AlphaFoldDB" id="A0A8H8A0L4"/>